<evidence type="ECO:0000313" key="1">
    <source>
        <dbReference type="EMBL" id="MCW6511957.1"/>
    </source>
</evidence>
<dbReference type="SUPFAM" id="SSF101327">
    <property type="entry name" value="YgfB-like"/>
    <property type="match status" value="1"/>
</dbReference>
<name>A0AA42CR01_9HYPH</name>
<organism evidence="1 2">
    <name type="scientific">Lichenifustis flavocetrariae</name>
    <dbReference type="NCBI Taxonomy" id="2949735"/>
    <lineage>
        <taxon>Bacteria</taxon>
        <taxon>Pseudomonadati</taxon>
        <taxon>Pseudomonadota</taxon>
        <taxon>Alphaproteobacteria</taxon>
        <taxon>Hyphomicrobiales</taxon>
        <taxon>Lichenihabitantaceae</taxon>
        <taxon>Lichenifustis</taxon>
    </lineage>
</organism>
<dbReference type="NCBIfam" id="TIGR02292">
    <property type="entry name" value="ygfB_yecA"/>
    <property type="match status" value="1"/>
</dbReference>
<proteinExistence type="predicted"/>
<feature type="non-terminal residue" evidence="1">
    <location>
        <position position="1"/>
    </location>
</feature>
<dbReference type="EMBL" id="JAMOIM010000037">
    <property type="protein sequence ID" value="MCW6511957.1"/>
    <property type="molecule type" value="Genomic_DNA"/>
</dbReference>
<sequence>IHPEKWMWHIVGDHEKRAFIGTKAQAVLDTIAAHYNEISTCLSEDRYSYKPIFMRSQDGETSAEDWANGFHGAMRLGLDHWKPVFETFDVAAPVMTILVHCTDPDGISIYGDEIQNILPDHLKDRWMVIREAVHAVFDQCAPLRAATAESGARTA</sequence>
<dbReference type="InterPro" id="IPR036255">
    <property type="entry name" value="YgfB-like_sf"/>
</dbReference>
<dbReference type="AlphaFoldDB" id="A0AA42CR01"/>
<keyword evidence="2" id="KW-1185">Reference proteome</keyword>
<gene>
    <name evidence="1" type="ORF">M8523_28805</name>
</gene>
<reference evidence="1" key="1">
    <citation type="submission" date="2022-05" db="EMBL/GenBank/DDBJ databases">
        <authorList>
            <person name="Pankratov T."/>
        </authorList>
    </citation>
    <scope>NUCLEOTIDE SEQUENCE</scope>
    <source>
        <strain evidence="1">BP6-180914</strain>
    </source>
</reference>
<dbReference type="Pfam" id="PF03695">
    <property type="entry name" value="UPF0149"/>
    <property type="match status" value="1"/>
</dbReference>
<dbReference type="RefSeq" id="WP_282588336.1">
    <property type="nucleotide sequence ID" value="NZ_JAMOIM010000037.1"/>
</dbReference>
<dbReference type="Proteomes" id="UP001165667">
    <property type="component" value="Unassembled WGS sequence"/>
</dbReference>
<protein>
    <submittedName>
        <fullName evidence="1">UPF0149 family protein</fullName>
    </submittedName>
</protein>
<comment type="caution">
    <text evidence="1">The sequence shown here is derived from an EMBL/GenBank/DDBJ whole genome shotgun (WGS) entry which is preliminary data.</text>
</comment>
<evidence type="ECO:0000313" key="2">
    <source>
        <dbReference type="Proteomes" id="UP001165667"/>
    </source>
</evidence>
<accession>A0AA42CR01</accession>
<dbReference type="InterPro" id="IPR011978">
    <property type="entry name" value="YgfB-like"/>
</dbReference>